<reference evidence="1" key="2">
    <citation type="journal article" date="2024" name="Antonie Van Leeuwenhoek">
        <title>Roseihalotalea indica gen. nov., sp. nov., a halophilic Bacteroidetes from mesopelagic Southwest Indian Ocean with higher carbohydrate metabolic potential.</title>
        <authorList>
            <person name="Chen B."/>
            <person name="Zhang M."/>
            <person name="Lin D."/>
            <person name="Ye J."/>
            <person name="Tang K."/>
        </authorList>
    </citation>
    <scope>NUCLEOTIDE SEQUENCE</scope>
    <source>
        <strain evidence="1">TK19036</strain>
    </source>
</reference>
<dbReference type="EMBL" id="CP120682">
    <property type="protein sequence ID" value="WKN39633.1"/>
    <property type="molecule type" value="Genomic_DNA"/>
</dbReference>
<organism evidence="1">
    <name type="scientific">Roseihalotalea indica</name>
    <dbReference type="NCBI Taxonomy" id="2867963"/>
    <lineage>
        <taxon>Bacteria</taxon>
        <taxon>Pseudomonadati</taxon>
        <taxon>Bacteroidota</taxon>
        <taxon>Cytophagia</taxon>
        <taxon>Cytophagales</taxon>
        <taxon>Catalimonadaceae</taxon>
        <taxon>Roseihalotalea</taxon>
    </lineage>
</organism>
<dbReference type="PROSITE" id="PS51257">
    <property type="entry name" value="PROKAR_LIPOPROTEIN"/>
    <property type="match status" value="1"/>
</dbReference>
<dbReference type="InterPro" id="IPR011990">
    <property type="entry name" value="TPR-like_helical_dom_sf"/>
</dbReference>
<gene>
    <name evidence="1" type="ORF">K4G66_13115</name>
</gene>
<dbReference type="Pfam" id="PF12741">
    <property type="entry name" value="SusD-like"/>
    <property type="match status" value="1"/>
</dbReference>
<name>A0AA49GTK2_9BACT</name>
<reference evidence="1" key="1">
    <citation type="journal article" date="2023" name="Comput. Struct. Biotechnol. J.">
        <title>Discovery of a novel marine Bacteroidetes with a rich repertoire of carbohydrate-active enzymes.</title>
        <authorList>
            <person name="Chen B."/>
            <person name="Liu G."/>
            <person name="Chen Q."/>
            <person name="Wang H."/>
            <person name="Liu L."/>
            <person name="Tang K."/>
        </authorList>
    </citation>
    <scope>NUCLEOTIDE SEQUENCE</scope>
    <source>
        <strain evidence="1">TK19036</strain>
    </source>
</reference>
<accession>A0AA49GTK2</accession>
<keyword evidence="1" id="KW-0449">Lipoprotein</keyword>
<dbReference type="AlphaFoldDB" id="A0AA49GTK2"/>
<proteinExistence type="predicted"/>
<dbReference type="SUPFAM" id="SSF48452">
    <property type="entry name" value="TPR-like"/>
    <property type="match status" value="1"/>
</dbReference>
<evidence type="ECO:0000313" key="1">
    <source>
        <dbReference type="EMBL" id="WKN39633.1"/>
    </source>
</evidence>
<dbReference type="InterPro" id="IPR024302">
    <property type="entry name" value="SusD-like"/>
</dbReference>
<sequence>MRKILLTILGICILISACDEDDFAELNQNPSNVTEPDLSYLFTESLFQLDGYVYTEWFYDNAQYLMPWTLTTVAGGGNSDLIVLDGEHGSRVSAWYRQIMPGLADIRQYVDNRYEGTEQASYQYLRAITYPIQIMQGIKVTDIYGSQPYEQAMRARYTNPPLLTPEYDPQEELFNLWISQLDSTISILQSPVMYEGDEVSQITLNANQDFVYSGDYSKWARFANSLKLRIAARLYQQNSARAIEIVEEAASNPAGLIVEAANDFYWKPGSEYDHFGGNSNDNDIAFGVGSKNLIDFLRDNQDPRLKFLFEKNSYNSMVIQAFYDEGVEIPSYIEEYVNYSEGADGNKVFEGWKAPGEPWVRFFGAPASPDATQNQAIYAEYFNTNAYQLENKSYTPLSYYNEKNIRPYMNLTYPDVPAVTNVYDADVSYSSNLFSSAETNLYLAEFKLLGAGVPEDANSYFQRAIAQSVMSHDMLAASNDILYYNSAYDQTYGAPVALQSGEIEALLAQEEYALTGNTALDLEKVYIQEYIHFLSNPNELFVTSRRSGIPKKESTILPREVFTSGGIELVIPRRFSISTPTLDDINYDNQIEALQEQGFTPGSNEPQVLNAERLWYDQGAPAWGSGPN</sequence>
<protein>
    <submittedName>
        <fullName evidence="1">SusD/RagB family nutrient-binding outer membrane lipoprotein</fullName>
    </submittedName>
</protein>
<dbReference type="Gene3D" id="1.25.40.390">
    <property type="match status" value="2"/>
</dbReference>